<dbReference type="Proteomes" id="UP000799423">
    <property type="component" value="Unassembled WGS sequence"/>
</dbReference>
<gene>
    <name evidence="2" type="ORF">T440DRAFT_558726</name>
</gene>
<evidence type="ECO:0000313" key="2">
    <source>
        <dbReference type="EMBL" id="KAF2845647.1"/>
    </source>
</evidence>
<dbReference type="EMBL" id="MU006343">
    <property type="protein sequence ID" value="KAF2845647.1"/>
    <property type="molecule type" value="Genomic_DNA"/>
</dbReference>
<reference evidence="2" key="1">
    <citation type="submission" date="2020-01" db="EMBL/GenBank/DDBJ databases">
        <authorList>
            <consortium name="DOE Joint Genome Institute"/>
            <person name="Haridas S."/>
            <person name="Albert R."/>
            <person name="Binder M."/>
            <person name="Bloem J."/>
            <person name="Labutti K."/>
            <person name="Salamov A."/>
            <person name="Andreopoulos B."/>
            <person name="Baker S.E."/>
            <person name="Barry K."/>
            <person name="Bills G."/>
            <person name="Bluhm B.H."/>
            <person name="Cannon C."/>
            <person name="Castanera R."/>
            <person name="Culley D.E."/>
            <person name="Daum C."/>
            <person name="Ezra D."/>
            <person name="Gonzalez J.B."/>
            <person name="Henrissat B."/>
            <person name="Kuo A."/>
            <person name="Liang C."/>
            <person name="Lipzen A."/>
            <person name="Lutzoni F."/>
            <person name="Magnuson J."/>
            <person name="Mondo S."/>
            <person name="Nolan M."/>
            <person name="Ohm R."/>
            <person name="Pangilinan J."/>
            <person name="Park H.-J."/>
            <person name="Ramirez L."/>
            <person name="Alfaro M."/>
            <person name="Sun H."/>
            <person name="Tritt A."/>
            <person name="Yoshinaga Y."/>
            <person name="Zwiers L.-H."/>
            <person name="Turgeon B.G."/>
            <person name="Goodwin S.B."/>
            <person name="Spatafora J.W."/>
            <person name="Crous P.W."/>
            <person name="Grigoriev I.V."/>
        </authorList>
    </citation>
    <scope>NUCLEOTIDE SEQUENCE</scope>
    <source>
        <strain evidence="2">IPT5</strain>
    </source>
</reference>
<sequence>MALQGPRYPKQYHRTEDSLTHPNLRPDTRWGFVIVRAVYGPSSDALWTQWLELFRTNVSETLRLEDQLELLPRHEITIIEDEATLAGADSYTTRRAFRAWVAADLPQRLHDECLEESGGLTQVRAKLLSNDEYNAPNAIHPVSIVPPRWQYCIFVDQDCLRSVEKGSEDPDMQDPALKILTTYWEPEEEGGPTEEFTQDWDGGETDDGAEEVGWMYMDMTDYVAV</sequence>
<dbReference type="AlphaFoldDB" id="A0A6A7ATG0"/>
<proteinExistence type="predicted"/>
<keyword evidence="3" id="KW-1185">Reference proteome</keyword>
<name>A0A6A7ATG0_9PLEO</name>
<organism evidence="2 3">
    <name type="scientific">Plenodomus tracheiphilus IPT5</name>
    <dbReference type="NCBI Taxonomy" id="1408161"/>
    <lineage>
        <taxon>Eukaryota</taxon>
        <taxon>Fungi</taxon>
        <taxon>Dikarya</taxon>
        <taxon>Ascomycota</taxon>
        <taxon>Pezizomycotina</taxon>
        <taxon>Dothideomycetes</taxon>
        <taxon>Pleosporomycetidae</taxon>
        <taxon>Pleosporales</taxon>
        <taxon>Pleosporineae</taxon>
        <taxon>Leptosphaeriaceae</taxon>
        <taxon>Plenodomus</taxon>
    </lineage>
</organism>
<feature type="region of interest" description="Disordered" evidence="1">
    <location>
        <begin position="1"/>
        <end position="20"/>
    </location>
</feature>
<feature type="region of interest" description="Disordered" evidence="1">
    <location>
        <begin position="186"/>
        <end position="209"/>
    </location>
</feature>
<protein>
    <submittedName>
        <fullName evidence="2">Uncharacterized protein</fullName>
    </submittedName>
</protein>
<evidence type="ECO:0000256" key="1">
    <source>
        <dbReference type="SAM" id="MobiDB-lite"/>
    </source>
</evidence>
<evidence type="ECO:0000313" key="3">
    <source>
        <dbReference type="Proteomes" id="UP000799423"/>
    </source>
</evidence>
<accession>A0A6A7ATG0</accession>
<dbReference type="OrthoDB" id="4424523at2759"/>